<dbReference type="RefSeq" id="WP_163952052.1">
    <property type="nucleotide sequence ID" value="NZ_JAAFZH010000009.1"/>
</dbReference>
<dbReference type="EMBL" id="JAAFZH010000009">
    <property type="protein sequence ID" value="NDU97024.1"/>
    <property type="molecule type" value="Genomic_DNA"/>
</dbReference>
<evidence type="ECO:0000256" key="1">
    <source>
        <dbReference type="SAM" id="SignalP"/>
    </source>
</evidence>
<dbReference type="AlphaFoldDB" id="A0A6L9L8X6"/>
<evidence type="ECO:0000313" key="3">
    <source>
        <dbReference type="Proteomes" id="UP000474175"/>
    </source>
</evidence>
<feature type="chain" id="PRO_5026756523" evidence="1">
    <location>
        <begin position="19"/>
        <end position="135"/>
    </location>
</feature>
<proteinExistence type="predicted"/>
<name>A0A6L9L8X6_9BACT</name>
<reference evidence="2 3" key="1">
    <citation type="submission" date="2020-02" db="EMBL/GenBank/DDBJ databases">
        <title>Draft genome sequence of two Spirosoma agri KCTC 52727 and Spirosoma terrae KCTC 52035.</title>
        <authorList>
            <person name="Rojas J."/>
            <person name="Ambika Manirajan B."/>
            <person name="Suarez C."/>
            <person name="Ratering S."/>
            <person name="Schnell S."/>
        </authorList>
    </citation>
    <scope>NUCLEOTIDE SEQUENCE [LARGE SCALE GENOMIC DNA]</scope>
    <source>
        <strain evidence="2 3">KCTC 52035</strain>
    </source>
</reference>
<dbReference type="Proteomes" id="UP000474175">
    <property type="component" value="Unassembled WGS sequence"/>
</dbReference>
<dbReference type="PROSITE" id="PS51257">
    <property type="entry name" value="PROKAR_LIPOPROTEIN"/>
    <property type="match status" value="1"/>
</dbReference>
<keyword evidence="3" id="KW-1185">Reference proteome</keyword>
<keyword evidence="1" id="KW-0732">Signal</keyword>
<protein>
    <submittedName>
        <fullName evidence="2">Uncharacterized protein</fullName>
    </submittedName>
</protein>
<comment type="caution">
    <text evidence="2">The sequence shown here is derived from an EMBL/GenBank/DDBJ whole genome shotgun (WGS) entry which is preliminary data.</text>
</comment>
<sequence length="135" mass="15235">MKSWIAMLLGLVMVSACQGDGSIGPKEQLYKRWNLNRVRNAQESTWVSYDTDAYYDTEYKADGSLVYRRNGVETPTPCCSGSRFIRDGLMLVYGEYPSCPSVSCVDNSKATIRILRNNLLELQSGERVMQYTPAN</sequence>
<evidence type="ECO:0000313" key="2">
    <source>
        <dbReference type="EMBL" id="NDU97024.1"/>
    </source>
</evidence>
<feature type="signal peptide" evidence="1">
    <location>
        <begin position="1"/>
        <end position="18"/>
    </location>
</feature>
<organism evidence="2 3">
    <name type="scientific">Spirosoma terrae</name>
    <dbReference type="NCBI Taxonomy" id="1968276"/>
    <lineage>
        <taxon>Bacteria</taxon>
        <taxon>Pseudomonadati</taxon>
        <taxon>Bacteroidota</taxon>
        <taxon>Cytophagia</taxon>
        <taxon>Cytophagales</taxon>
        <taxon>Cytophagaceae</taxon>
        <taxon>Spirosoma</taxon>
    </lineage>
</organism>
<accession>A0A6L9L8X6</accession>
<gene>
    <name evidence="2" type="ORF">GK108_19215</name>
</gene>